<dbReference type="PANTHER" id="PTHR24305">
    <property type="entry name" value="CYTOCHROME P450"/>
    <property type="match status" value="1"/>
</dbReference>
<dbReference type="SUPFAM" id="SSF48264">
    <property type="entry name" value="Cytochrome P450"/>
    <property type="match status" value="1"/>
</dbReference>
<accession>A0AAN6LQ04</accession>
<dbReference type="GO" id="GO:0004497">
    <property type="term" value="F:monooxygenase activity"/>
    <property type="evidence" value="ECO:0007669"/>
    <property type="project" value="InterPro"/>
</dbReference>
<dbReference type="Pfam" id="PF00067">
    <property type="entry name" value="p450"/>
    <property type="match status" value="1"/>
</dbReference>
<dbReference type="InterPro" id="IPR050121">
    <property type="entry name" value="Cytochrome_P450_monoxygenase"/>
</dbReference>
<proteinExistence type="inferred from homology"/>
<protein>
    <recommendedName>
        <fullName evidence="5">Cytochrome P450</fullName>
    </recommendedName>
</protein>
<dbReference type="GO" id="GO:0016705">
    <property type="term" value="F:oxidoreductase activity, acting on paired donors, with incorporation or reduction of molecular oxygen"/>
    <property type="evidence" value="ECO:0007669"/>
    <property type="project" value="InterPro"/>
</dbReference>
<feature type="transmembrane region" description="Helical" evidence="2">
    <location>
        <begin position="53"/>
        <end position="77"/>
    </location>
</feature>
<evidence type="ECO:0000256" key="1">
    <source>
        <dbReference type="ARBA" id="ARBA00010617"/>
    </source>
</evidence>
<dbReference type="Proteomes" id="UP001280581">
    <property type="component" value="Unassembled WGS sequence"/>
</dbReference>
<gene>
    <name evidence="3" type="ORF">GRF29_1536g760902</name>
</gene>
<keyword evidence="2" id="KW-0472">Membrane</keyword>
<comment type="caution">
    <text evidence="3">The sequence shown here is derived from an EMBL/GenBank/DDBJ whole genome shotgun (WGS) entry which is preliminary data.</text>
</comment>
<keyword evidence="2" id="KW-1133">Transmembrane helix</keyword>
<evidence type="ECO:0000256" key="2">
    <source>
        <dbReference type="SAM" id="Phobius"/>
    </source>
</evidence>
<dbReference type="InterPro" id="IPR001128">
    <property type="entry name" value="Cyt_P450"/>
</dbReference>
<reference evidence="3 4" key="1">
    <citation type="submission" date="2021-02" db="EMBL/GenBank/DDBJ databases">
        <title>Genome assembly of Pseudopithomyces chartarum.</title>
        <authorList>
            <person name="Jauregui R."/>
            <person name="Singh J."/>
            <person name="Voisey C."/>
        </authorList>
    </citation>
    <scope>NUCLEOTIDE SEQUENCE [LARGE SCALE GENOMIC DNA]</scope>
    <source>
        <strain evidence="3 4">AGR01</strain>
    </source>
</reference>
<evidence type="ECO:0000313" key="3">
    <source>
        <dbReference type="EMBL" id="KAK3197132.1"/>
    </source>
</evidence>
<dbReference type="AlphaFoldDB" id="A0AAN6LQ04"/>
<dbReference type="GO" id="GO:0005506">
    <property type="term" value="F:iron ion binding"/>
    <property type="evidence" value="ECO:0007669"/>
    <property type="project" value="InterPro"/>
</dbReference>
<keyword evidence="4" id="KW-1185">Reference proteome</keyword>
<dbReference type="InterPro" id="IPR036396">
    <property type="entry name" value="Cyt_P450_sf"/>
</dbReference>
<dbReference type="Gene3D" id="1.10.630.10">
    <property type="entry name" value="Cytochrome P450"/>
    <property type="match status" value="1"/>
</dbReference>
<keyword evidence="2" id="KW-0812">Transmembrane</keyword>
<dbReference type="EMBL" id="WVTA01000021">
    <property type="protein sequence ID" value="KAK3197132.1"/>
    <property type="molecule type" value="Genomic_DNA"/>
</dbReference>
<dbReference type="PANTHER" id="PTHR24305:SF166">
    <property type="entry name" value="CYTOCHROME P450 12A4, MITOCHONDRIAL-RELATED"/>
    <property type="match status" value="1"/>
</dbReference>
<organism evidence="3 4">
    <name type="scientific">Pseudopithomyces chartarum</name>
    <dbReference type="NCBI Taxonomy" id="1892770"/>
    <lineage>
        <taxon>Eukaryota</taxon>
        <taxon>Fungi</taxon>
        <taxon>Dikarya</taxon>
        <taxon>Ascomycota</taxon>
        <taxon>Pezizomycotina</taxon>
        <taxon>Dothideomycetes</taxon>
        <taxon>Pleosporomycetidae</taxon>
        <taxon>Pleosporales</taxon>
        <taxon>Massarineae</taxon>
        <taxon>Didymosphaeriaceae</taxon>
        <taxon>Pseudopithomyces</taxon>
    </lineage>
</organism>
<evidence type="ECO:0000313" key="4">
    <source>
        <dbReference type="Proteomes" id="UP001280581"/>
    </source>
</evidence>
<dbReference type="GO" id="GO:0020037">
    <property type="term" value="F:heme binding"/>
    <property type="evidence" value="ECO:0007669"/>
    <property type="project" value="InterPro"/>
</dbReference>
<sequence length="444" mass="51105">MHDTLPPDLSNDSIKRETSHLQHIVFQSTWDKILNLTFTASKYPGDQVRYVRLFTWAQILAIPTMSLAIYIFSLVFYRLYLSPIAAFPGRYYKRIAEMHEIYGPVVRVTPEEIHVMEPSAYQQLFVTGAVRKTEAYPRFSSGTGFEDMTAISTDHDAHRRLRQPLDKLFAKQSILRIEPRVAIRTEKLCARLESYRQSGEEVNLSNAFSSLTTDTISSIIFQEPSDYLSDPDFNHSWYETLKMGTLSVSLFKHMPWITRWIGRPILQFIVSRVTRWTIWDEKARREIMLSRKRPSDESKTREETTILDHLVHSSLVERDLGNGGFARLAQLIQQAGAHNVSHTLSTITMYLLHDESKLEPLRAELDGIWRLHGSNLSTPSWTDLEKMPYLSACVTEGLRIFTDVCGTRMAIGAMNRTPRVFPHDDVEVCGWTVPRGRELLIILI</sequence>
<name>A0AAN6LQ04_9PLEO</name>
<comment type="similarity">
    <text evidence="1">Belongs to the cytochrome P450 family.</text>
</comment>
<evidence type="ECO:0008006" key="5">
    <source>
        <dbReference type="Google" id="ProtNLM"/>
    </source>
</evidence>